<keyword evidence="3" id="KW-1185">Reference proteome</keyword>
<dbReference type="AlphaFoldDB" id="A0A2V1DDP3"/>
<dbReference type="PANTHER" id="PTHR34315">
    <property type="match status" value="1"/>
</dbReference>
<dbReference type="STRING" id="97972.A0A2V1DDP3"/>
<dbReference type="GO" id="GO:0016702">
    <property type="term" value="F:oxidoreductase activity, acting on single donors with incorporation of molecular oxygen, incorporation of two atoms of oxygen"/>
    <property type="evidence" value="ECO:0007669"/>
    <property type="project" value="InterPro"/>
</dbReference>
<dbReference type="Pfam" id="PF00775">
    <property type="entry name" value="Dioxygenase_C"/>
    <property type="match status" value="1"/>
</dbReference>
<reference evidence="2 3" key="1">
    <citation type="journal article" date="2018" name="Sci. Rep.">
        <title>Comparative genomics provides insights into the lifestyle and reveals functional heterogeneity of dark septate endophytic fungi.</title>
        <authorList>
            <person name="Knapp D.G."/>
            <person name="Nemeth J.B."/>
            <person name="Barry K."/>
            <person name="Hainaut M."/>
            <person name="Henrissat B."/>
            <person name="Johnson J."/>
            <person name="Kuo A."/>
            <person name="Lim J.H.P."/>
            <person name="Lipzen A."/>
            <person name="Nolan M."/>
            <person name="Ohm R.A."/>
            <person name="Tamas L."/>
            <person name="Grigoriev I.V."/>
            <person name="Spatafora J.W."/>
            <person name="Nagy L.G."/>
            <person name="Kovacs G.M."/>
        </authorList>
    </citation>
    <scope>NUCLEOTIDE SEQUENCE [LARGE SCALE GENOMIC DNA]</scope>
    <source>
        <strain evidence="2 3">DSE2036</strain>
    </source>
</reference>
<keyword evidence="2" id="KW-0560">Oxidoreductase</keyword>
<proteinExistence type="predicted"/>
<evidence type="ECO:0000313" key="3">
    <source>
        <dbReference type="Proteomes" id="UP000244855"/>
    </source>
</evidence>
<sequence>MVNFKVIPAAFAVVSVFDGANAHPGEKHSAAHVKREIERYSSAHAQVARAFAKIHEFPDAAALKERAIARRFATWNALREKRGIISKPSFGKRTLEDLERYMNLSHDHTELGYTPGTPLEVIFGKNATAGLVQEAIIGPYFASGELMRQDVTEDIAGVPMHLDIQFLGVNTMKPVKDLYVDIWQCNALGVYSGVSAAGQAGLNTTWLRGFQVTGHEGVVEYDTIVPGHYAGRTHHIHVLTTINSTMLPNHTYVAGVTNHVGQLFFEQSLLDEVEITAPYNENTQSLTKLVDDTIAQEVATAIDDPLFKYVRLSDDIKDGVLGYITVGIDLKANYSENYQPAAHWQEGGGVSFPGWIPGDAPTGGSALPSATSSAAAGSS</sequence>
<dbReference type="InterPro" id="IPR000627">
    <property type="entry name" value="Intradiol_dOase_C"/>
</dbReference>
<dbReference type="SUPFAM" id="SSF49482">
    <property type="entry name" value="Aromatic compound dioxygenase"/>
    <property type="match status" value="1"/>
</dbReference>
<dbReference type="Gene3D" id="2.60.130.10">
    <property type="entry name" value="Aromatic compound dioxygenase"/>
    <property type="match status" value="1"/>
</dbReference>
<dbReference type="InterPro" id="IPR015889">
    <property type="entry name" value="Intradiol_dOase_core"/>
</dbReference>
<dbReference type="GO" id="GO:0008199">
    <property type="term" value="F:ferric iron binding"/>
    <property type="evidence" value="ECO:0007669"/>
    <property type="project" value="InterPro"/>
</dbReference>
<organism evidence="2 3">
    <name type="scientific">Periconia macrospinosa</name>
    <dbReference type="NCBI Taxonomy" id="97972"/>
    <lineage>
        <taxon>Eukaryota</taxon>
        <taxon>Fungi</taxon>
        <taxon>Dikarya</taxon>
        <taxon>Ascomycota</taxon>
        <taxon>Pezizomycotina</taxon>
        <taxon>Dothideomycetes</taxon>
        <taxon>Pleosporomycetidae</taxon>
        <taxon>Pleosporales</taxon>
        <taxon>Massarineae</taxon>
        <taxon>Periconiaceae</taxon>
        <taxon>Periconia</taxon>
    </lineage>
</organism>
<dbReference type="OrthoDB" id="121380at2759"/>
<dbReference type="PANTHER" id="PTHR34315:SF2">
    <property type="entry name" value="ANCHORED DIOXYGENASE, PUTATIVE (AFU_ORTHOLOGUE AFUA_3G01800)-RELATED"/>
    <property type="match status" value="1"/>
</dbReference>
<evidence type="ECO:0000259" key="1">
    <source>
        <dbReference type="Pfam" id="PF00775"/>
    </source>
</evidence>
<evidence type="ECO:0000313" key="2">
    <source>
        <dbReference type="EMBL" id="PVH96202.1"/>
    </source>
</evidence>
<protein>
    <submittedName>
        <fullName evidence="2">Aromatic compound dioxygenase</fullName>
    </submittedName>
</protein>
<accession>A0A2V1DDP3</accession>
<name>A0A2V1DDP3_9PLEO</name>
<gene>
    <name evidence="2" type="ORF">DM02DRAFT_570018</name>
</gene>
<dbReference type="CDD" id="cd03457">
    <property type="entry name" value="intradiol_dioxygenase_like"/>
    <property type="match status" value="1"/>
</dbReference>
<dbReference type="Proteomes" id="UP000244855">
    <property type="component" value="Unassembled WGS sequence"/>
</dbReference>
<feature type="domain" description="Intradiol ring-cleavage dioxygenases" evidence="1">
    <location>
        <begin position="146"/>
        <end position="234"/>
    </location>
</feature>
<keyword evidence="2" id="KW-0223">Dioxygenase</keyword>
<dbReference type="EMBL" id="KZ805471">
    <property type="protein sequence ID" value="PVH96202.1"/>
    <property type="molecule type" value="Genomic_DNA"/>
</dbReference>